<dbReference type="InterPro" id="IPR015943">
    <property type="entry name" value="WD40/YVTN_repeat-like_dom_sf"/>
</dbReference>
<dbReference type="Gene3D" id="2.130.10.10">
    <property type="entry name" value="YVTN repeat-like/Quinoprotein amine dehydrogenase"/>
    <property type="match status" value="1"/>
</dbReference>
<sequence>MTVHLLDVLADQPFAEIGRPVRVLDDPARDVLVVAGDLGHTQWLGNGDGVSHYRVAVYDRSDLTCRQVAATGWRANDLAIHPSGRWVAVATGSYDGGYHFEGELIMIDLERGTSVSVLRAVREVVVVHWLDETRLHVELSPVHDDCAPEDLHDESFVLTASWGEVAPRSIELPAAPGGDVTATRTASDADTAHATLGAAAARTGRRWAVRRRVAVVAGRSDGSVLAAGEGVAAERWAPDGRTSPVWRRGAPVGAGCQLAPLTSTTVLTTVATPGPGGPATRGSEHDVLDVATGDVLASVRPGGPSISIVSCGSFGVLRGAAPFPGREPTAPALVVGPDGSTLARLDLPHFVRDAHWFDIVDAPAPLVLTDHGTRPHVERWVERVDLTPAGAATRRLFPLDWDAPRDRLLDGGPGAFVDDAQGEAVVHSATAHEHPNRQRRFLVRRTYPTGAVQWVTELPARVTGVATSDGVLAVTTADGRLLLVDALTGATVDDVELRVHGQPVVPLCVSAYGDGRLAVGLLDGRILRLRRE</sequence>
<proteinExistence type="predicted"/>
<accession>D5UDM8</accession>
<gene>
    <name evidence="1" type="ordered locus">Cfla_3613</name>
</gene>
<dbReference type="EMBL" id="CP001964">
    <property type="protein sequence ID" value="ADG76484.1"/>
    <property type="molecule type" value="Genomic_DNA"/>
</dbReference>
<protein>
    <submittedName>
        <fullName evidence="1">Uncharacterized protein</fullName>
    </submittedName>
</protein>
<dbReference type="SUPFAM" id="SSF50998">
    <property type="entry name" value="Quinoprotein alcohol dehydrogenase-like"/>
    <property type="match status" value="1"/>
</dbReference>
<dbReference type="OrthoDB" id="3635325at2"/>
<reference evidence="1 2" key="1">
    <citation type="journal article" date="2010" name="Stand. Genomic Sci.">
        <title>Complete genome sequence of Cellulomonas flavigena type strain (134).</title>
        <authorList>
            <person name="Abt B."/>
            <person name="Foster B."/>
            <person name="Lapidus A."/>
            <person name="Clum A."/>
            <person name="Sun H."/>
            <person name="Pukall R."/>
            <person name="Lucas S."/>
            <person name="Glavina Del Rio T."/>
            <person name="Nolan M."/>
            <person name="Tice H."/>
            <person name="Cheng J.F."/>
            <person name="Pitluck S."/>
            <person name="Liolios K."/>
            <person name="Ivanova N."/>
            <person name="Mavromatis K."/>
            <person name="Ovchinnikova G."/>
            <person name="Pati A."/>
            <person name="Goodwin L."/>
            <person name="Chen A."/>
            <person name="Palaniappan K."/>
            <person name="Land M."/>
            <person name="Hauser L."/>
            <person name="Chang Y.J."/>
            <person name="Jeffries C.D."/>
            <person name="Rohde M."/>
            <person name="Goker M."/>
            <person name="Woyke T."/>
            <person name="Bristow J."/>
            <person name="Eisen J.A."/>
            <person name="Markowitz V."/>
            <person name="Hugenholtz P."/>
            <person name="Kyrpides N.C."/>
            <person name="Klenk H.P."/>
        </authorList>
    </citation>
    <scope>NUCLEOTIDE SEQUENCE [LARGE SCALE GENOMIC DNA]</scope>
    <source>
        <strain evidence="2">ATCC 482 / DSM 20109 / BCRC 11376 / JCM 18109 / NBRC 3775 / NCIMB 8073 / NRS 134</strain>
    </source>
</reference>
<dbReference type="KEGG" id="cfl:Cfla_3613"/>
<evidence type="ECO:0000313" key="2">
    <source>
        <dbReference type="Proteomes" id="UP000000849"/>
    </source>
</evidence>
<dbReference type="eggNOG" id="COG1520">
    <property type="taxonomic scope" value="Bacteria"/>
</dbReference>
<dbReference type="AlphaFoldDB" id="D5UDM8"/>
<dbReference type="RefSeq" id="WP_013118812.1">
    <property type="nucleotide sequence ID" value="NC_014151.1"/>
</dbReference>
<dbReference type="HOGENOM" id="CLU_502172_0_0_11"/>
<keyword evidence="2" id="KW-1185">Reference proteome</keyword>
<name>D5UDM8_CELFN</name>
<dbReference type="InterPro" id="IPR011047">
    <property type="entry name" value="Quinoprotein_ADH-like_sf"/>
</dbReference>
<dbReference type="Proteomes" id="UP000000849">
    <property type="component" value="Chromosome"/>
</dbReference>
<evidence type="ECO:0000313" key="1">
    <source>
        <dbReference type="EMBL" id="ADG76484.1"/>
    </source>
</evidence>
<organism evidence="1 2">
    <name type="scientific">Cellulomonas flavigena (strain ATCC 482 / DSM 20109 / BCRC 11376 / JCM 18109 / NBRC 3775 / NCIMB 8073 / NRS 134)</name>
    <dbReference type="NCBI Taxonomy" id="446466"/>
    <lineage>
        <taxon>Bacteria</taxon>
        <taxon>Bacillati</taxon>
        <taxon>Actinomycetota</taxon>
        <taxon>Actinomycetes</taxon>
        <taxon>Micrococcales</taxon>
        <taxon>Cellulomonadaceae</taxon>
        <taxon>Cellulomonas</taxon>
    </lineage>
</organism>